<dbReference type="Pfam" id="PF14559">
    <property type="entry name" value="TPR_19"/>
    <property type="match status" value="1"/>
</dbReference>
<sequence length="588" mass="65679">MVTIPDDRLDPAPAPIGKLVDLAEAASNERNWSEAIARWTACFAHPEAHPAPRWHAALGNALLASGQANRAVDVFEPARVRHPKAPEIALGLARAYTRAERWDDAAGVWAACIAEFPDRVRSDWRVNYAECLGHLERWAEAEEQTTLVVDTEPVRVAIMALHARCAQQRGDWPAALERWDRCIAAADDARPIWLMDRATALQAVGRSAEATAAFNLIRDSGRATCNETRRAFVQAMTRARRGDELAQAFTEGFLKDAPPDPSDLTAARGLITCNRVDDARRLFARLLPELHNAQGLVRSLNIVALAHDADERPALYRRIADRAHEMLAAEPTDVAPLHRARVGAAFGTRDIGLIRTAVADAEADDPAAAAPAREILRRIETPDDPAHRRGKVFCIGLSKTGTTSLSRALGMLGYASAHWANPYTWELLGERDLLLFDALADTPITWQFRQLEESFPDARFIFTSRPLEDWRRSWRKHMIRDLGVADFDGFKAMIESPDRVRYGERYRRIHRDLYGRYDDPDSAFLGLGEEIRAHFSGARADKLLEFDVFAGDGFNKLCGFLRRPIPKDPFPWSNAAHEKPRVVYATAS</sequence>
<dbReference type="Gene3D" id="1.25.40.10">
    <property type="entry name" value="Tetratricopeptide repeat domain"/>
    <property type="match status" value="1"/>
</dbReference>
<keyword evidence="2" id="KW-1185">Reference proteome</keyword>
<evidence type="ECO:0000313" key="2">
    <source>
        <dbReference type="Proteomes" id="UP000474957"/>
    </source>
</evidence>
<dbReference type="AlphaFoldDB" id="A0A6L5Z355"/>
<dbReference type="InterPro" id="IPR011990">
    <property type="entry name" value="TPR-like_helical_dom_sf"/>
</dbReference>
<evidence type="ECO:0000313" key="1">
    <source>
        <dbReference type="EMBL" id="MSU90414.1"/>
    </source>
</evidence>
<comment type="caution">
    <text evidence="1">The sequence shown here is derived from an EMBL/GenBank/DDBJ whole genome shotgun (WGS) entry which is preliminary data.</text>
</comment>
<dbReference type="SUPFAM" id="SSF48452">
    <property type="entry name" value="TPR-like"/>
    <property type="match status" value="1"/>
</dbReference>
<dbReference type="SUPFAM" id="SSF52540">
    <property type="entry name" value="P-loop containing nucleoside triphosphate hydrolases"/>
    <property type="match status" value="1"/>
</dbReference>
<proteinExistence type="predicted"/>
<organism evidence="1 2">
    <name type="scientific">Halovulum marinum</name>
    <dbReference type="NCBI Taxonomy" id="2662447"/>
    <lineage>
        <taxon>Bacteria</taxon>
        <taxon>Pseudomonadati</taxon>
        <taxon>Pseudomonadota</taxon>
        <taxon>Alphaproteobacteria</taxon>
        <taxon>Rhodobacterales</taxon>
        <taxon>Paracoccaceae</taxon>
        <taxon>Halovulum</taxon>
    </lineage>
</organism>
<dbReference type="Pfam" id="PF17784">
    <property type="entry name" value="Sulfotransfer_4"/>
    <property type="match status" value="1"/>
</dbReference>
<gene>
    <name evidence="1" type="ORF">GE300_12430</name>
</gene>
<protein>
    <submittedName>
        <fullName evidence="1">Tetratricopeptide repeat protein</fullName>
    </submittedName>
</protein>
<dbReference type="PANTHER" id="PTHR36978:SF4">
    <property type="entry name" value="P-LOOP CONTAINING NUCLEOSIDE TRIPHOSPHATE HYDROLASE PROTEIN"/>
    <property type="match status" value="1"/>
</dbReference>
<reference evidence="1 2" key="1">
    <citation type="submission" date="2019-10" db="EMBL/GenBank/DDBJ databases">
        <title>Cognatihalovulum marinum gen. nov. sp. nov., a new member of the family Rhodobacteraceae isolated from deep seawater of the Northwest Indian Ocean.</title>
        <authorList>
            <person name="Ruan C."/>
            <person name="Wang J."/>
            <person name="Zheng X."/>
            <person name="Song L."/>
            <person name="Zhu Y."/>
            <person name="Huang Y."/>
            <person name="Lu Z."/>
            <person name="Du W."/>
            <person name="Huang L."/>
            <person name="Dai X."/>
        </authorList>
    </citation>
    <scope>NUCLEOTIDE SEQUENCE [LARGE SCALE GENOMIC DNA]</scope>
    <source>
        <strain evidence="1 2">2CG4</strain>
    </source>
</reference>
<dbReference type="PANTHER" id="PTHR36978">
    <property type="entry name" value="P-LOOP CONTAINING NUCLEOTIDE TRIPHOSPHATE HYDROLASE"/>
    <property type="match status" value="1"/>
</dbReference>
<dbReference type="Proteomes" id="UP000474957">
    <property type="component" value="Unassembled WGS sequence"/>
</dbReference>
<dbReference type="InterPro" id="IPR027417">
    <property type="entry name" value="P-loop_NTPase"/>
</dbReference>
<dbReference type="EMBL" id="WIND01000009">
    <property type="protein sequence ID" value="MSU90414.1"/>
    <property type="molecule type" value="Genomic_DNA"/>
</dbReference>
<dbReference type="Gene3D" id="3.40.50.300">
    <property type="entry name" value="P-loop containing nucleotide triphosphate hydrolases"/>
    <property type="match status" value="1"/>
</dbReference>
<accession>A0A6L5Z355</accession>
<name>A0A6L5Z355_9RHOB</name>
<dbReference type="InterPro" id="IPR040632">
    <property type="entry name" value="Sulfotransfer_4"/>
</dbReference>